<dbReference type="PROSITE" id="PS50109">
    <property type="entry name" value="HIS_KIN"/>
    <property type="match status" value="1"/>
</dbReference>
<reference evidence="11 12" key="1">
    <citation type="journal article" date="2007" name="Proc. Natl. Acad. Sci. U.S.A.">
        <title>The genome of Syntrophus aciditrophicus: life at the thermodynamic limit of microbial growth.</title>
        <authorList>
            <person name="McInerney M.J."/>
            <person name="Rohlin L."/>
            <person name="Mouttaki H."/>
            <person name="Kim U."/>
            <person name="Krupp R.S."/>
            <person name="Rios-Hernandez L."/>
            <person name="Sieber J."/>
            <person name="Struchtemeyer C.G."/>
            <person name="Bhattacharyya A."/>
            <person name="Campbell J.W."/>
            <person name="Gunsalus R.P."/>
        </authorList>
    </citation>
    <scope>NUCLEOTIDE SEQUENCE [LARGE SCALE GENOMIC DNA]</scope>
    <source>
        <strain evidence="11 12">SB</strain>
    </source>
</reference>
<dbReference type="SMART" id="SM00387">
    <property type="entry name" value="HATPase_c"/>
    <property type="match status" value="1"/>
</dbReference>
<evidence type="ECO:0000256" key="6">
    <source>
        <dbReference type="ARBA" id="ARBA00022777"/>
    </source>
</evidence>
<keyword evidence="7" id="KW-0067">ATP-binding</keyword>
<comment type="catalytic activity">
    <reaction evidence="1">
        <text>ATP + protein L-histidine = ADP + protein N-phospho-L-histidine.</text>
        <dbReference type="EC" id="2.7.13.3"/>
    </reaction>
</comment>
<dbReference type="KEGG" id="sat:SYN_01701"/>
<name>Q2LXP9_SYNAS</name>
<dbReference type="InParanoid" id="Q2LXP9"/>
<dbReference type="RefSeq" id="WP_011418877.1">
    <property type="nucleotide sequence ID" value="NC_007759.1"/>
</dbReference>
<accession>Q2LXP9</accession>
<dbReference type="InterPro" id="IPR036097">
    <property type="entry name" value="HisK_dim/P_sf"/>
</dbReference>
<evidence type="ECO:0000256" key="3">
    <source>
        <dbReference type="ARBA" id="ARBA00022553"/>
    </source>
</evidence>
<dbReference type="CDD" id="cd00075">
    <property type="entry name" value="HATPase"/>
    <property type="match status" value="1"/>
</dbReference>
<dbReference type="Proteomes" id="UP000001933">
    <property type="component" value="Chromosome"/>
</dbReference>
<evidence type="ECO:0000313" key="11">
    <source>
        <dbReference type="EMBL" id="ABC78861.1"/>
    </source>
</evidence>
<feature type="transmembrane region" description="Helical" evidence="9">
    <location>
        <begin position="238"/>
        <end position="258"/>
    </location>
</feature>
<dbReference type="Pfam" id="PF02518">
    <property type="entry name" value="HATPase_c"/>
    <property type="match status" value="1"/>
</dbReference>
<dbReference type="SUPFAM" id="SSF47384">
    <property type="entry name" value="Homodimeric domain of signal transducing histidine kinase"/>
    <property type="match status" value="1"/>
</dbReference>
<dbReference type="GO" id="GO:0005524">
    <property type="term" value="F:ATP binding"/>
    <property type="evidence" value="ECO:0007669"/>
    <property type="project" value="UniProtKB-KW"/>
</dbReference>
<keyword evidence="6 11" id="KW-0418">Kinase</keyword>
<gene>
    <name evidence="11" type="ORF">SYN_01701</name>
</gene>
<evidence type="ECO:0000256" key="8">
    <source>
        <dbReference type="ARBA" id="ARBA00023012"/>
    </source>
</evidence>
<feature type="transmembrane region" description="Helical" evidence="9">
    <location>
        <begin position="6"/>
        <end position="22"/>
    </location>
</feature>
<proteinExistence type="predicted"/>
<dbReference type="eggNOG" id="COG3852">
    <property type="taxonomic scope" value="Bacteria"/>
</dbReference>
<evidence type="ECO:0000256" key="7">
    <source>
        <dbReference type="ARBA" id="ARBA00022840"/>
    </source>
</evidence>
<protein>
    <recommendedName>
        <fullName evidence="2">histidine kinase</fullName>
        <ecNumber evidence="2">2.7.13.3</ecNumber>
    </recommendedName>
</protein>
<evidence type="ECO:0000256" key="1">
    <source>
        <dbReference type="ARBA" id="ARBA00000085"/>
    </source>
</evidence>
<dbReference type="EC" id="2.7.13.3" evidence="2"/>
<feature type="transmembrane region" description="Helical" evidence="9">
    <location>
        <begin position="91"/>
        <end position="110"/>
    </location>
</feature>
<evidence type="ECO:0000256" key="4">
    <source>
        <dbReference type="ARBA" id="ARBA00022679"/>
    </source>
</evidence>
<keyword evidence="5" id="KW-0547">Nucleotide-binding</keyword>
<dbReference type="SMART" id="SM00388">
    <property type="entry name" value="HisKA"/>
    <property type="match status" value="1"/>
</dbReference>
<feature type="transmembrane region" description="Helical" evidence="9">
    <location>
        <begin position="116"/>
        <end position="137"/>
    </location>
</feature>
<dbReference type="AlphaFoldDB" id="Q2LXP9"/>
<dbReference type="Gene3D" id="1.10.287.130">
    <property type="match status" value="1"/>
</dbReference>
<dbReference type="InterPro" id="IPR036890">
    <property type="entry name" value="HATPase_C_sf"/>
</dbReference>
<evidence type="ECO:0000256" key="9">
    <source>
        <dbReference type="SAM" id="Phobius"/>
    </source>
</evidence>
<keyword evidence="4" id="KW-0808">Transferase</keyword>
<dbReference type="GO" id="GO:0000155">
    <property type="term" value="F:phosphorelay sensor kinase activity"/>
    <property type="evidence" value="ECO:0007669"/>
    <property type="project" value="InterPro"/>
</dbReference>
<keyword evidence="8" id="KW-0902">Two-component regulatory system</keyword>
<dbReference type="STRING" id="56780.SYN_01701"/>
<dbReference type="PANTHER" id="PTHR43065">
    <property type="entry name" value="SENSOR HISTIDINE KINASE"/>
    <property type="match status" value="1"/>
</dbReference>
<keyword evidence="9" id="KW-0472">Membrane</keyword>
<dbReference type="InterPro" id="IPR003594">
    <property type="entry name" value="HATPase_dom"/>
</dbReference>
<evidence type="ECO:0000256" key="2">
    <source>
        <dbReference type="ARBA" id="ARBA00012438"/>
    </source>
</evidence>
<keyword evidence="3" id="KW-0597">Phosphoprotein</keyword>
<dbReference type="OrthoDB" id="9808844at2"/>
<evidence type="ECO:0000256" key="5">
    <source>
        <dbReference type="ARBA" id="ARBA00022741"/>
    </source>
</evidence>
<keyword evidence="9" id="KW-0812">Transmembrane</keyword>
<dbReference type="EMBL" id="CP000252">
    <property type="protein sequence ID" value="ABC78861.1"/>
    <property type="molecule type" value="Genomic_DNA"/>
</dbReference>
<dbReference type="CDD" id="cd00082">
    <property type="entry name" value="HisKA"/>
    <property type="match status" value="1"/>
</dbReference>
<keyword evidence="9" id="KW-1133">Transmembrane helix</keyword>
<dbReference type="SUPFAM" id="SSF55874">
    <property type="entry name" value="ATPase domain of HSP90 chaperone/DNA topoisomerase II/histidine kinase"/>
    <property type="match status" value="1"/>
</dbReference>
<evidence type="ECO:0000313" key="12">
    <source>
        <dbReference type="Proteomes" id="UP000001933"/>
    </source>
</evidence>
<feature type="transmembrane region" description="Helical" evidence="9">
    <location>
        <begin position="211"/>
        <end position="232"/>
    </location>
</feature>
<dbReference type="Pfam" id="PF00512">
    <property type="entry name" value="HisKA"/>
    <property type="match status" value="1"/>
</dbReference>
<dbReference type="HOGENOM" id="CLU_538526_0_0_7"/>
<feature type="transmembrane region" description="Helical" evidence="9">
    <location>
        <begin position="149"/>
        <end position="169"/>
    </location>
</feature>
<feature type="transmembrane region" description="Helical" evidence="9">
    <location>
        <begin position="29"/>
        <end position="50"/>
    </location>
</feature>
<feature type="domain" description="Histidine kinase" evidence="10">
    <location>
        <begin position="298"/>
        <end position="506"/>
    </location>
</feature>
<dbReference type="InterPro" id="IPR003661">
    <property type="entry name" value="HisK_dim/P_dom"/>
</dbReference>
<organism evidence="11 12">
    <name type="scientific">Syntrophus aciditrophicus (strain SB)</name>
    <dbReference type="NCBI Taxonomy" id="56780"/>
    <lineage>
        <taxon>Bacteria</taxon>
        <taxon>Pseudomonadati</taxon>
        <taxon>Thermodesulfobacteriota</taxon>
        <taxon>Syntrophia</taxon>
        <taxon>Syntrophales</taxon>
        <taxon>Syntrophaceae</taxon>
        <taxon>Syntrophus</taxon>
    </lineage>
</organism>
<sequence>MMETFILATVSLIIAISLFINKNKDEKKITFAILCMGIFLQRSASFLFFVAGAEYWKTLGELGLLLLPAVSLNFTRTLIIKGDYIKKKQVIAAFVVPILVFLAELTGIIQEHTFHLLMAVYIAGVAVAIYLSIVVYTIKKAVSVEKRRLIYLAIACAIAAGFCLLDFALQKEMELPPLSNIVIAALLYFVLLIVAYPHLTRLHELMARTLVITIQTILATGCFYLVITLFTADSTIPFTPILVSAFVIVISVTPLKVIMKKIFSYFYPGSQDVFTSLYAFDERLEREKSMMLEEMAPVLAHEIKNPLGSIKGAAQYLATEIDSEENRKILNVIIEETDRLNGVMSQFLNYAKPYRYEKTEQKVEPMLQKILSLVEARQIIDRVAIKKEIQENLPAIRIDSEKIMQVILNIVFNAIEAMPEGGTLTLGARRIEKENREGIEIMVRDTGKGIAREDLKNIFKPFYTTKERGVGLGLAICNRIVRSHGGEIKVKSFVDKGSTFRIRLVD</sequence>
<feature type="transmembrane region" description="Helical" evidence="9">
    <location>
        <begin position="181"/>
        <end position="199"/>
    </location>
</feature>
<dbReference type="PANTHER" id="PTHR43065:SF10">
    <property type="entry name" value="PEROXIDE STRESS-ACTIVATED HISTIDINE KINASE MAK3"/>
    <property type="match status" value="1"/>
</dbReference>
<dbReference type="PRINTS" id="PR00344">
    <property type="entry name" value="BCTRLSENSOR"/>
</dbReference>
<dbReference type="InterPro" id="IPR004358">
    <property type="entry name" value="Sig_transdc_His_kin-like_C"/>
</dbReference>
<dbReference type="InterPro" id="IPR005467">
    <property type="entry name" value="His_kinase_dom"/>
</dbReference>
<feature type="transmembrane region" description="Helical" evidence="9">
    <location>
        <begin position="62"/>
        <end position="79"/>
    </location>
</feature>
<evidence type="ECO:0000259" key="10">
    <source>
        <dbReference type="PROSITE" id="PS50109"/>
    </source>
</evidence>
<keyword evidence="12" id="KW-1185">Reference proteome</keyword>
<dbReference type="Gene3D" id="3.30.565.10">
    <property type="entry name" value="Histidine kinase-like ATPase, C-terminal domain"/>
    <property type="match status" value="1"/>
</dbReference>